<accession>A0A511YRU8</accession>
<reference evidence="1 2" key="1">
    <citation type="submission" date="2019-07" db="EMBL/GenBank/DDBJ databases">
        <title>Whole genome shotgun sequence of Chryseobacterium hagamense NBRC 105253.</title>
        <authorList>
            <person name="Hosoyama A."/>
            <person name="Uohara A."/>
            <person name="Ohji S."/>
            <person name="Ichikawa N."/>
        </authorList>
    </citation>
    <scope>NUCLEOTIDE SEQUENCE [LARGE SCALE GENOMIC DNA]</scope>
    <source>
        <strain evidence="1 2">NBRC 105253</strain>
    </source>
</reference>
<dbReference type="AlphaFoldDB" id="A0A511YRU8"/>
<proteinExistence type="predicted"/>
<sequence>MALVYENSFAKGIGLDSNSVNSKFKKYKFKDSLGNFDILIEVDDIGNIINAYPLL</sequence>
<gene>
    <name evidence="1" type="ORF">CHA01nite_36600</name>
</gene>
<name>A0A511YRU8_9FLAO</name>
<protein>
    <recommendedName>
        <fullName evidence="3">Bacterial EndoU nuclease domain-containing protein</fullName>
    </recommendedName>
</protein>
<organism evidence="1 2">
    <name type="scientific">Chryseobacterium hagamense</name>
    <dbReference type="NCBI Taxonomy" id="395935"/>
    <lineage>
        <taxon>Bacteria</taxon>
        <taxon>Pseudomonadati</taxon>
        <taxon>Bacteroidota</taxon>
        <taxon>Flavobacteriia</taxon>
        <taxon>Flavobacteriales</taxon>
        <taxon>Weeksellaceae</taxon>
        <taxon>Chryseobacterium group</taxon>
        <taxon>Chryseobacterium</taxon>
    </lineage>
</organism>
<evidence type="ECO:0000313" key="1">
    <source>
        <dbReference type="EMBL" id="GEN77920.1"/>
    </source>
</evidence>
<dbReference type="EMBL" id="BJYJ01000038">
    <property type="protein sequence ID" value="GEN77920.1"/>
    <property type="molecule type" value="Genomic_DNA"/>
</dbReference>
<keyword evidence="2" id="KW-1185">Reference proteome</keyword>
<comment type="caution">
    <text evidence="1">The sequence shown here is derived from an EMBL/GenBank/DDBJ whole genome shotgun (WGS) entry which is preliminary data.</text>
</comment>
<evidence type="ECO:0000313" key="2">
    <source>
        <dbReference type="Proteomes" id="UP000321863"/>
    </source>
</evidence>
<evidence type="ECO:0008006" key="3">
    <source>
        <dbReference type="Google" id="ProtNLM"/>
    </source>
</evidence>
<dbReference type="Proteomes" id="UP000321863">
    <property type="component" value="Unassembled WGS sequence"/>
</dbReference>